<gene>
    <name evidence="2" type="ORF">METZ01_LOCUS498111</name>
</gene>
<sequence length="235" mass="25656">HYFLATAGLAYIVALIGTGNTITVYSAKKVNVVSTLFLFSLLAGVMSALVVFFISNQFHVSFLILGFLVNDLSLGYLLGNKLFKNYSKYVLTQKSLTLLLGFGFYFILGPEGIIFALALSYIHFSILIYRGLKTSSINFSALKPRAGFIVNSYTYSILGGLRANVDKLIIAPLLGFALLGNLALAMQLYIVLQIIPSLVFKYTLTHDASGISTTKVKLWTMMFAIASCIATLVLS</sequence>
<evidence type="ECO:0000313" key="2">
    <source>
        <dbReference type="EMBL" id="SVE45257.1"/>
    </source>
</evidence>
<keyword evidence="1" id="KW-0812">Transmembrane</keyword>
<feature type="non-terminal residue" evidence="2">
    <location>
        <position position="235"/>
    </location>
</feature>
<feature type="transmembrane region" description="Helical" evidence="1">
    <location>
        <begin position="169"/>
        <end position="195"/>
    </location>
</feature>
<organism evidence="2">
    <name type="scientific">marine metagenome</name>
    <dbReference type="NCBI Taxonomy" id="408172"/>
    <lineage>
        <taxon>unclassified sequences</taxon>
        <taxon>metagenomes</taxon>
        <taxon>ecological metagenomes</taxon>
    </lineage>
</organism>
<dbReference type="AlphaFoldDB" id="A0A383DLC1"/>
<reference evidence="2" key="1">
    <citation type="submission" date="2018-05" db="EMBL/GenBank/DDBJ databases">
        <authorList>
            <person name="Lanie J.A."/>
            <person name="Ng W.-L."/>
            <person name="Kazmierczak K.M."/>
            <person name="Andrzejewski T.M."/>
            <person name="Davidsen T.M."/>
            <person name="Wayne K.J."/>
            <person name="Tettelin H."/>
            <person name="Glass J.I."/>
            <person name="Rusch D."/>
            <person name="Podicherti R."/>
            <person name="Tsui H.-C.T."/>
            <person name="Winkler M.E."/>
        </authorList>
    </citation>
    <scope>NUCLEOTIDE SEQUENCE</scope>
</reference>
<dbReference type="EMBL" id="UINC01218294">
    <property type="protein sequence ID" value="SVE45257.1"/>
    <property type="molecule type" value="Genomic_DNA"/>
</dbReference>
<keyword evidence="1" id="KW-0472">Membrane</keyword>
<feature type="transmembrane region" description="Helical" evidence="1">
    <location>
        <begin position="32"/>
        <end position="54"/>
    </location>
</feature>
<feature type="non-terminal residue" evidence="2">
    <location>
        <position position="1"/>
    </location>
</feature>
<feature type="transmembrane region" description="Helical" evidence="1">
    <location>
        <begin position="60"/>
        <end position="78"/>
    </location>
</feature>
<feature type="transmembrane region" description="Helical" evidence="1">
    <location>
        <begin position="216"/>
        <end position="234"/>
    </location>
</feature>
<evidence type="ECO:0000256" key="1">
    <source>
        <dbReference type="SAM" id="Phobius"/>
    </source>
</evidence>
<protein>
    <submittedName>
        <fullName evidence="2">Uncharacterized protein</fullName>
    </submittedName>
</protein>
<accession>A0A383DLC1</accession>
<feature type="transmembrane region" description="Helical" evidence="1">
    <location>
        <begin position="6"/>
        <end position="25"/>
    </location>
</feature>
<keyword evidence="1" id="KW-1133">Transmembrane helix</keyword>
<proteinExistence type="predicted"/>
<name>A0A383DLC1_9ZZZZ</name>